<organism evidence="2 3">
    <name type="scientific">Microbacterium telephonicum</name>
    <dbReference type="NCBI Taxonomy" id="1714841"/>
    <lineage>
        <taxon>Bacteria</taxon>
        <taxon>Bacillati</taxon>
        <taxon>Actinomycetota</taxon>
        <taxon>Actinomycetes</taxon>
        <taxon>Micrococcales</taxon>
        <taxon>Microbacteriaceae</taxon>
        <taxon>Microbacterium</taxon>
    </lineage>
</organism>
<dbReference type="Gene3D" id="3.90.75.10">
    <property type="entry name" value="Homing Intron 3 (I-ppo) Encoded Endonuclease, Chain A"/>
    <property type="match status" value="1"/>
</dbReference>
<evidence type="ECO:0000313" key="3">
    <source>
        <dbReference type="Proteomes" id="UP000273158"/>
    </source>
</evidence>
<dbReference type="AlphaFoldDB" id="A0A498C445"/>
<reference evidence="2 3" key="1">
    <citation type="journal article" date="2015" name="Stand. Genomic Sci.">
        <title>Genomic Encyclopedia of Bacterial and Archaeal Type Strains, Phase III: the genomes of soil and plant-associated and newly described type strains.</title>
        <authorList>
            <person name="Whitman W.B."/>
            <person name="Woyke T."/>
            <person name="Klenk H.P."/>
            <person name="Zhou Y."/>
            <person name="Lilburn T.G."/>
            <person name="Beck B.J."/>
            <person name="De Vos P."/>
            <person name="Vandamme P."/>
            <person name="Eisen J.A."/>
            <person name="Garrity G."/>
            <person name="Hugenholtz P."/>
            <person name="Kyrpides N.C."/>
        </authorList>
    </citation>
    <scope>NUCLEOTIDE SEQUENCE [LARGE SCALE GENOMIC DNA]</scope>
    <source>
        <strain evidence="2 3">S2T63</strain>
    </source>
</reference>
<keyword evidence="3" id="KW-1185">Reference proteome</keyword>
<dbReference type="OrthoDB" id="3732358at2"/>
<keyword evidence="2" id="KW-0255">Endonuclease</keyword>
<dbReference type="Pfam" id="PF13392">
    <property type="entry name" value="HNH_3"/>
    <property type="match status" value="1"/>
</dbReference>
<name>A0A498C445_9MICO</name>
<dbReference type="InterPro" id="IPR044925">
    <property type="entry name" value="His-Me_finger_sf"/>
</dbReference>
<sequence>MNTAREATTPCVIWEGAIQTNGYGSTSNGHGGSMLAHRAAWEREQGPIPANMTVDHLCRQRLCVNIEHMEIVTRGENTRRAMAAITHCAKGHPLSGDNLRLKRRRDGYTQRVCITCARAQYRAWYERQKSA</sequence>
<dbReference type="Proteomes" id="UP000273158">
    <property type="component" value="Unassembled WGS sequence"/>
</dbReference>
<dbReference type="GO" id="GO:0004519">
    <property type="term" value="F:endonuclease activity"/>
    <property type="evidence" value="ECO:0007669"/>
    <property type="project" value="UniProtKB-KW"/>
</dbReference>
<feature type="domain" description="HNH nuclease" evidence="1">
    <location>
        <begin position="35"/>
        <end position="79"/>
    </location>
</feature>
<dbReference type="SUPFAM" id="SSF54060">
    <property type="entry name" value="His-Me finger endonucleases"/>
    <property type="match status" value="1"/>
</dbReference>
<comment type="caution">
    <text evidence="2">The sequence shown here is derived from an EMBL/GenBank/DDBJ whole genome shotgun (WGS) entry which is preliminary data.</text>
</comment>
<evidence type="ECO:0000259" key="1">
    <source>
        <dbReference type="Pfam" id="PF13392"/>
    </source>
</evidence>
<proteinExistence type="predicted"/>
<dbReference type="EMBL" id="RCDB01000003">
    <property type="protein sequence ID" value="RLK47598.1"/>
    <property type="molecule type" value="Genomic_DNA"/>
</dbReference>
<dbReference type="InterPro" id="IPR044930">
    <property type="entry name" value="Homing_endonuclease_His-Me"/>
</dbReference>
<accession>A0A498C445</accession>
<protein>
    <submittedName>
        <fullName evidence="2">HNH endonuclease</fullName>
    </submittedName>
</protein>
<dbReference type="InterPro" id="IPR003615">
    <property type="entry name" value="HNH_nuc"/>
</dbReference>
<dbReference type="RefSeq" id="WP_121059908.1">
    <property type="nucleotide sequence ID" value="NZ_RCDB01000003.1"/>
</dbReference>
<evidence type="ECO:0000313" key="2">
    <source>
        <dbReference type="EMBL" id="RLK47598.1"/>
    </source>
</evidence>
<gene>
    <name evidence="2" type="ORF">C7474_2190</name>
</gene>
<keyword evidence="2" id="KW-0540">Nuclease</keyword>
<keyword evidence="2" id="KW-0378">Hydrolase</keyword>